<reference evidence="1" key="1">
    <citation type="submission" date="2020-06" db="EMBL/GenBank/DDBJ databases">
        <authorList>
            <person name="Li T."/>
            <person name="Hu X."/>
            <person name="Zhang T."/>
            <person name="Song X."/>
            <person name="Zhang H."/>
            <person name="Dai N."/>
            <person name="Sheng W."/>
            <person name="Hou X."/>
            <person name="Wei L."/>
        </authorList>
    </citation>
    <scope>NUCLEOTIDE SEQUENCE</scope>
    <source>
        <strain evidence="1">G02</strain>
        <tissue evidence="1">Leaf</tissue>
    </source>
</reference>
<dbReference type="AlphaFoldDB" id="A0AAW2W8X7"/>
<comment type="caution">
    <text evidence="1">The sequence shown here is derived from an EMBL/GenBank/DDBJ whole genome shotgun (WGS) entry which is preliminary data.</text>
</comment>
<gene>
    <name evidence="1" type="ORF">Sradi_0366500</name>
</gene>
<proteinExistence type="predicted"/>
<name>A0AAW2W8X7_SESRA</name>
<sequence length="58" mass="6726">MPHNPCILLLVPWGDAGAGITVRNASGMCTRQRKLRRWWLELQQNQKWVRGCRVCTGY</sequence>
<organism evidence="1">
    <name type="scientific">Sesamum radiatum</name>
    <name type="common">Black benniseed</name>
    <dbReference type="NCBI Taxonomy" id="300843"/>
    <lineage>
        <taxon>Eukaryota</taxon>
        <taxon>Viridiplantae</taxon>
        <taxon>Streptophyta</taxon>
        <taxon>Embryophyta</taxon>
        <taxon>Tracheophyta</taxon>
        <taxon>Spermatophyta</taxon>
        <taxon>Magnoliopsida</taxon>
        <taxon>eudicotyledons</taxon>
        <taxon>Gunneridae</taxon>
        <taxon>Pentapetalae</taxon>
        <taxon>asterids</taxon>
        <taxon>lamiids</taxon>
        <taxon>Lamiales</taxon>
        <taxon>Pedaliaceae</taxon>
        <taxon>Sesamum</taxon>
    </lineage>
</organism>
<dbReference type="EMBL" id="JACGWJ010000002">
    <property type="protein sequence ID" value="KAL0436586.1"/>
    <property type="molecule type" value="Genomic_DNA"/>
</dbReference>
<evidence type="ECO:0000313" key="1">
    <source>
        <dbReference type="EMBL" id="KAL0436586.1"/>
    </source>
</evidence>
<accession>A0AAW2W8X7</accession>
<protein>
    <submittedName>
        <fullName evidence="1">Uncharacterized protein</fullName>
    </submittedName>
</protein>
<reference evidence="1" key="2">
    <citation type="journal article" date="2024" name="Plant">
        <title>Genomic evolution and insights into agronomic trait innovations of Sesamum species.</title>
        <authorList>
            <person name="Miao H."/>
            <person name="Wang L."/>
            <person name="Qu L."/>
            <person name="Liu H."/>
            <person name="Sun Y."/>
            <person name="Le M."/>
            <person name="Wang Q."/>
            <person name="Wei S."/>
            <person name="Zheng Y."/>
            <person name="Lin W."/>
            <person name="Duan Y."/>
            <person name="Cao H."/>
            <person name="Xiong S."/>
            <person name="Wang X."/>
            <person name="Wei L."/>
            <person name="Li C."/>
            <person name="Ma Q."/>
            <person name="Ju M."/>
            <person name="Zhao R."/>
            <person name="Li G."/>
            <person name="Mu C."/>
            <person name="Tian Q."/>
            <person name="Mei H."/>
            <person name="Zhang T."/>
            <person name="Gao T."/>
            <person name="Zhang H."/>
        </authorList>
    </citation>
    <scope>NUCLEOTIDE SEQUENCE</scope>
    <source>
        <strain evidence="1">G02</strain>
    </source>
</reference>